<dbReference type="EMBL" id="LR824004">
    <property type="protein sequence ID" value="CAD0193860.1"/>
    <property type="molecule type" value="Genomic_DNA"/>
</dbReference>
<dbReference type="Gene3D" id="3.30.2350.10">
    <property type="entry name" value="Pseudouridine synthase"/>
    <property type="match status" value="1"/>
</dbReference>
<comment type="catalytic activity">
    <reaction evidence="1">
        <text>a uridine in RNA = a pseudouridine in RNA</text>
        <dbReference type="Rhea" id="RHEA:48348"/>
        <dbReference type="Rhea" id="RHEA-COMP:12068"/>
        <dbReference type="Rhea" id="RHEA-COMP:12069"/>
        <dbReference type="ChEBI" id="CHEBI:65314"/>
        <dbReference type="ChEBI" id="CHEBI:65315"/>
    </reaction>
</comment>
<dbReference type="Gene3D" id="2.30.130.10">
    <property type="entry name" value="PUA domain"/>
    <property type="match status" value="1"/>
</dbReference>
<keyword evidence="3" id="KW-0413">Isomerase</keyword>
<dbReference type="GO" id="GO:0031120">
    <property type="term" value="P:snRNA pseudouridine synthesis"/>
    <property type="evidence" value="ECO:0007669"/>
    <property type="project" value="TreeGrafter"/>
</dbReference>
<gene>
    <name evidence="7" type="ORF">CINC_LOCUS157</name>
</gene>
<evidence type="ECO:0000313" key="7">
    <source>
        <dbReference type="EMBL" id="CAD0193860.1"/>
    </source>
</evidence>
<feature type="region of interest" description="Disordered" evidence="4">
    <location>
        <begin position="403"/>
        <end position="455"/>
    </location>
</feature>
<evidence type="ECO:0000256" key="1">
    <source>
        <dbReference type="ARBA" id="ARBA00000073"/>
    </source>
</evidence>
<evidence type="ECO:0000259" key="5">
    <source>
        <dbReference type="SMART" id="SM00359"/>
    </source>
</evidence>
<evidence type="ECO:0000256" key="3">
    <source>
        <dbReference type="ARBA" id="ARBA00023235"/>
    </source>
</evidence>
<evidence type="ECO:0000256" key="2">
    <source>
        <dbReference type="ARBA" id="ARBA00008999"/>
    </source>
</evidence>
<dbReference type="InterPro" id="IPR020103">
    <property type="entry name" value="PsdUridine_synth_cat_dom_sf"/>
</dbReference>
<dbReference type="GO" id="GO:0009982">
    <property type="term" value="F:pseudouridine synthase activity"/>
    <property type="evidence" value="ECO:0007669"/>
    <property type="project" value="InterPro"/>
</dbReference>
<dbReference type="Pfam" id="PF08068">
    <property type="entry name" value="DKCLD"/>
    <property type="match status" value="1"/>
</dbReference>
<dbReference type="Pfam" id="PF16198">
    <property type="entry name" value="TruB_C_2"/>
    <property type="match status" value="1"/>
</dbReference>
<dbReference type="PANTHER" id="PTHR23127:SF0">
    <property type="entry name" value="H_ACA RIBONUCLEOPROTEIN COMPLEX SUBUNIT DKC1"/>
    <property type="match status" value="1"/>
</dbReference>
<feature type="region of interest" description="Disordered" evidence="4">
    <location>
        <begin position="1"/>
        <end position="38"/>
    </location>
</feature>
<dbReference type="SMART" id="SM01136">
    <property type="entry name" value="DKCLD"/>
    <property type="match status" value="1"/>
</dbReference>
<dbReference type="GO" id="GO:1990481">
    <property type="term" value="P:mRNA pseudouridine synthesis"/>
    <property type="evidence" value="ECO:0007669"/>
    <property type="project" value="TreeGrafter"/>
</dbReference>
<dbReference type="InterPro" id="IPR015947">
    <property type="entry name" value="PUA-like_sf"/>
</dbReference>
<dbReference type="InterPro" id="IPR012960">
    <property type="entry name" value="Dyskerin-like"/>
</dbReference>
<dbReference type="SUPFAM" id="SSF55120">
    <property type="entry name" value="Pseudouridine synthase"/>
    <property type="match status" value="1"/>
</dbReference>
<dbReference type="Pfam" id="PF01472">
    <property type="entry name" value="PUA"/>
    <property type="match status" value="1"/>
</dbReference>
<dbReference type="PROSITE" id="PS50890">
    <property type="entry name" value="PUA"/>
    <property type="match status" value="1"/>
</dbReference>
<dbReference type="NCBIfam" id="NF003280">
    <property type="entry name" value="PRK04270.1"/>
    <property type="match status" value="1"/>
</dbReference>
<dbReference type="FunFam" id="3.30.2350.10:FF:000001">
    <property type="entry name" value="H/ACA ribonucleoprotein complex subunit CBF5"/>
    <property type="match status" value="1"/>
</dbReference>
<dbReference type="GO" id="GO:0000495">
    <property type="term" value="P:box H/ACA sno(s)RNA 3'-end processing"/>
    <property type="evidence" value="ECO:0007669"/>
    <property type="project" value="TreeGrafter"/>
</dbReference>
<dbReference type="InterPro" id="IPR002501">
    <property type="entry name" value="PsdUridine_synth_N"/>
</dbReference>
<protein>
    <submittedName>
        <fullName evidence="7">Uncharacterized protein</fullName>
    </submittedName>
</protein>
<dbReference type="InterPro" id="IPR036974">
    <property type="entry name" value="PUA_sf"/>
</dbReference>
<organism evidence="7 8">
    <name type="scientific">Chrysodeixis includens</name>
    <name type="common">Soybean looper</name>
    <name type="synonym">Pseudoplusia includens</name>
    <dbReference type="NCBI Taxonomy" id="689277"/>
    <lineage>
        <taxon>Eukaryota</taxon>
        <taxon>Metazoa</taxon>
        <taxon>Ecdysozoa</taxon>
        <taxon>Arthropoda</taxon>
        <taxon>Hexapoda</taxon>
        <taxon>Insecta</taxon>
        <taxon>Pterygota</taxon>
        <taxon>Neoptera</taxon>
        <taxon>Endopterygota</taxon>
        <taxon>Lepidoptera</taxon>
        <taxon>Glossata</taxon>
        <taxon>Ditrysia</taxon>
        <taxon>Noctuoidea</taxon>
        <taxon>Noctuidae</taxon>
        <taxon>Plusiinae</taxon>
        <taxon>Chrysodeixis</taxon>
    </lineage>
</organism>
<evidence type="ECO:0000259" key="6">
    <source>
        <dbReference type="SMART" id="SM01136"/>
    </source>
</evidence>
<dbReference type="AlphaFoldDB" id="A0A9N8PWF2"/>
<evidence type="ECO:0000256" key="4">
    <source>
        <dbReference type="SAM" id="MobiDB-lite"/>
    </source>
</evidence>
<dbReference type="NCBIfam" id="TIGR00425">
    <property type="entry name" value="CBF5"/>
    <property type="match status" value="1"/>
</dbReference>
<dbReference type="InterPro" id="IPR032819">
    <property type="entry name" value="TruB_C"/>
</dbReference>
<dbReference type="GO" id="GO:0003723">
    <property type="term" value="F:RNA binding"/>
    <property type="evidence" value="ECO:0007669"/>
    <property type="project" value="InterPro"/>
</dbReference>
<feature type="compositionally biased region" description="Polar residues" evidence="4">
    <location>
        <begin position="404"/>
        <end position="417"/>
    </location>
</feature>
<keyword evidence="8" id="KW-1185">Reference proteome</keyword>
<dbReference type="InterPro" id="IPR004802">
    <property type="entry name" value="tRNA_PsdUridine_synth_B_fam"/>
</dbReference>
<accession>A0A9N8PWF2</accession>
<sequence length="532" mass="60085">MSELKPDGKVLSYVKKKKEKESEEGVSPGEPRELGDSKVKPTKIFTRKDSALYPLLLKHYDKLNVYTDHYASMPFGQPPLSRPIDEYVRSGFINLDKPSNSTSHEVVSCIKSILKVKHVGHSGTLDPNMSGCLIVCLGRAKILVRSQQNASKEYIAVFSLYPAVEDIKKITEALAKLTGVLYQGAPLYPAVQPELRLRQVYGAKLLEFDREKNMGMFQVSCEAGTYISTLCKHLGLMLGVGAQMVEVRRIRSGIYGEKDNMVIMQDIFDAQRSYEDTKDESYLRQIIKPLEALLVYHKRIFIKDYVVNATCYGSPLLLSGIIRYEDGIEENQEIVLVTTKGEAVAIAIALMSTSMIASWDYGTAAIPKRVIMKRDTYPRSWEFAQKAMQRKLQRIANKFHKSNKFTPSDRLNSNVDNKMNRAEGAGVKKRTASTANADDDDDDLDHSVHRKSEKKIKTDIKTPCAAAEYCSGNATVKTKIKEEPESDNEINEKIEDIEEEKVEQKLEDNVEENVEEKVKEKVEVKVEKKVHE</sequence>
<reference evidence="7" key="1">
    <citation type="submission" date="2021-12" db="EMBL/GenBank/DDBJ databases">
        <authorList>
            <person name="King R."/>
        </authorList>
    </citation>
    <scope>NUCLEOTIDE SEQUENCE</scope>
</reference>
<dbReference type="OrthoDB" id="10250002at2759"/>
<dbReference type="GO" id="GO:0031118">
    <property type="term" value="P:rRNA pseudouridine synthesis"/>
    <property type="evidence" value="ECO:0007669"/>
    <property type="project" value="TreeGrafter"/>
</dbReference>
<dbReference type="SUPFAM" id="SSF88697">
    <property type="entry name" value="PUA domain-like"/>
    <property type="match status" value="1"/>
</dbReference>
<dbReference type="InterPro" id="IPR002478">
    <property type="entry name" value="PUA"/>
</dbReference>
<dbReference type="Pfam" id="PF01509">
    <property type="entry name" value="TruB_N"/>
    <property type="match status" value="1"/>
</dbReference>
<dbReference type="PANTHER" id="PTHR23127">
    <property type="entry name" value="CENTROMERE/MICROTUBULE BINDING PROTEIN CBF5"/>
    <property type="match status" value="1"/>
</dbReference>
<dbReference type="GO" id="GO:0031429">
    <property type="term" value="C:box H/ACA snoRNP complex"/>
    <property type="evidence" value="ECO:0007669"/>
    <property type="project" value="TreeGrafter"/>
</dbReference>
<comment type="similarity">
    <text evidence="2">Belongs to the pseudouridine synthase TruB family.</text>
</comment>
<evidence type="ECO:0000313" key="8">
    <source>
        <dbReference type="Proteomes" id="UP001154114"/>
    </source>
</evidence>
<dbReference type="SMART" id="SM00359">
    <property type="entry name" value="PUA"/>
    <property type="match status" value="1"/>
</dbReference>
<dbReference type="CDD" id="cd21148">
    <property type="entry name" value="PUA_Cbf5"/>
    <property type="match status" value="1"/>
</dbReference>
<proteinExistence type="inferred from homology"/>
<feature type="domain" description="Dyskerin-like" evidence="6">
    <location>
        <begin position="49"/>
        <end position="107"/>
    </location>
</feature>
<feature type="domain" description="PUA" evidence="5">
    <location>
        <begin position="298"/>
        <end position="372"/>
    </location>
</feature>
<dbReference type="Proteomes" id="UP001154114">
    <property type="component" value="Chromosome 1"/>
</dbReference>
<name>A0A9N8PWF2_CHRIL</name>